<comment type="caution">
    <text evidence="1">The sequence shown here is derived from an EMBL/GenBank/DDBJ whole genome shotgun (WGS) entry which is preliminary data.</text>
</comment>
<dbReference type="Proteomes" id="UP001430953">
    <property type="component" value="Unassembled WGS sequence"/>
</dbReference>
<evidence type="ECO:0008006" key="3">
    <source>
        <dbReference type="Google" id="ProtNLM"/>
    </source>
</evidence>
<gene>
    <name evidence="1" type="ORF">PUN28_008097</name>
</gene>
<sequence length="83" mass="9208">MHNLHSKTSFSLLYTFFIFSKSSKSLFLCCSVLCIVFNNSSTCFSLMDASAFCCRSLDSSFSAFATSVRAAFNCDFKLSISFS</sequence>
<name>A0AAW2FWP2_9HYME</name>
<keyword evidence="2" id="KW-1185">Reference proteome</keyword>
<protein>
    <recommendedName>
        <fullName evidence="3">Secreted protein</fullName>
    </recommendedName>
</protein>
<proteinExistence type="predicted"/>
<dbReference type="AlphaFoldDB" id="A0AAW2FWP2"/>
<accession>A0AAW2FWP2</accession>
<dbReference type="EMBL" id="JADYXP020000007">
    <property type="protein sequence ID" value="KAL0120208.1"/>
    <property type="molecule type" value="Genomic_DNA"/>
</dbReference>
<evidence type="ECO:0000313" key="1">
    <source>
        <dbReference type="EMBL" id="KAL0120208.1"/>
    </source>
</evidence>
<reference evidence="1 2" key="1">
    <citation type="submission" date="2023-03" db="EMBL/GenBank/DDBJ databases">
        <title>High recombination rates correlate with genetic variation in Cardiocondyla obscurior ants.</title>
        <authorList>
            <person name="Errbii M."/>
        </authorList>
    </citation>
    <scope>NUCLEOTIDE SEQUENCE [LARGE SCALE GENOMIC DNA]</scope>
    <source>
        <strain evidence="1">Alpha-2009</strain>
        <tissue evidence="1">Whole body</tissue>
    </source>
</reference>
<evidence type="ECO:0000313" key="2">
    <source>
        <dbReference type="Proteomes" id="UP001430953"/>
    </source>
</evidence>
<organism evidence="1 2">
    <name type="scientific">Cardiocondyla obscurior</name>
    <dbReference type="NCBI Taxonomy" id="286306"/>
    <lineage>
        <taxon>Eukaryota</taxon>
        <taxon>Metazoa</taxon>
        <taxon>Ecdysozoa</taxon>
        <taxon>Arthropoda</taxon>
        <taxon>Hexapoda</taxon>
        <taxon>Insecta</taxon>
        <taxon>Pterygota</taxon>
        <taxon>Neoptera</taxon>
        <taxon>Endopterygota</taxon>
        <taxon>Hymenoptera</taxon>
        <taxon>Apocrita</taxon>
        <taxon>Aculeata</taxon>
        <taxon>Formicoidea</taxon>
        <taxon>Formicidae</taxon>
        <taxon>Myrmicinae</taxon>
        <taxon>Cardiocondyla</taxon>
    </lineage>
</organism>